<protein>
    <recommendedName>
        <fullName evidence="2">RNA 2',3'-cyclic phosphodiesterase</fullName>
        <shortName evidence="2">RNA 2',3'-CPDase</shortName>
        <ecNumber evidence="2">3.1.4.58</ecNumber>
    </recommendedName>
</protein>
<evidence type="ECO:0000259" key="3">
    <source>
        <dbReference type="Pfam" id="PF02834"/>
    </source>
</evidence>
<dbReference type="InterPro" id="IPR004175">
    <property type="entry name" value="RNA_CPDase"/>
</dbReference>
<evidence type="ECO:0000313" key="5">
    <source>
        <dbReference type="Proteomes" id="UP000184251"/>
    </source>
</evidence>
<accession>A0A1M4Z9X7</accession>
<dbReference type="NCBIfam" id="TIGR02258">
    <property type="entry name" value="2_5_ligase"/>
    <property type="match status" value="1"/>
</dbReference>
<feature type="short sequence motif" description="HXTX 1" evidence="2">
    <location>
        <begin position="43"/>
        <end position="46"/>
    </location>
</feature>
<dbReference type="InterPro" id="IPR014051">
    <property type="entry name" value="Phosphoesterase_HXTX"/>
</dbReference>
<proteinExistence type="inferred from homology"/>
<keyword evidence="4" id="KW-0436">Ligase</keyword>
<organism evidence="4 5">
    <name type="scientific">Alkalibacter saccharofermentans DSM 14828</name>
    <dbReference type="NCBI Taxonomy" id="1120975"/>
    <lineage>
        <taxon>Bacteria</taxon>
        <taxon>Bacillati</taxon>
        <taxon>Bacillota</taxon>
        <taxon>Clostridia</taxon>
        <taxon>Eubacteriales</taxon>
        <taxon>Eubacteriaceae</taxon>
        <taxon>Alkalibacter</taxon>
    </lineage>
</organism>
<name>A0A1M4Z9X7_9FIRM</name>
<feature type="domain" description="Phosphoesterase HXTX" evidence="3">
    <location>
        <begin position="14"/>
        <end position="94"/>
    </location>
</feature>
<keyword evidence="1 2" id="KW-0378">Hydrolase</keyword>
<evidence type="ECO:0000256" key="2">
    <source>
        <dbReference type="HAMAP-Rule" id="MF_01940"/>
    </source>
</evidence>
<dbReference type="GO" id="GO:0008664">
    <property type="term" value="F:RNA 2',3'-cyclic 3'-phosphodiesterase activity"/>
    <property type="evidence" value="ECO:0007669"/>
    <property type="project" value="UniProtKB-EC"/>
</dbReference>
<dbReference type="PANTHER" id="PTHR35561:SF1">
    <property type="entry name" value="RNA 2',3'-CYCLIC PHOSPHODIESTERASE"/>
    <property type="match status" value="1"/>
</dbReference>
<feature type="short sequence motif" description="HXTX 2" evidence="2">
    <location>
        <begin position="130"/>
        <end position="133"/>
    </location>
</feature>
<evidence type="ECO:0000313" key="4">
    <source>
        <dbReference type="EMBL" id="SHF14562.1"/>
    </source>
</evidence>
<dbReference type="RefSeq" id="WP_073271526.1">
    <property type="nucleotide sequence ID" value="NZ_FQTU01000016.1"/>
</dbReference>
<dbReference type="Proteomes" id="UP000184251">
    <property type="component" value="Unassembled WGS sequence"/>
</dbReference>
<gene>
    <name evidence="4" type="ORF">SAMN02746064_01978</name>
</gene>
<comment type="function">
    <text evidence="2">Hydrolyzes RNA 2',3'-cyclic phosphodiester to an RNA 2'-phosphomonoester.</text>
</comment>
<dbReference type="Pfam" id="PF02834">
    <property type="entry name" value="LigT_PEase"/>
    <property type="match status" value="2"/>
</dbReference>
<dbReference type="EMBL" id="FQTU01000016">
    <property type="protein sequence ID" value="SHF14562.1"/>
    <property type="molecule type" value="Genomic_DNA"/>
</dbReference>
<comment type="catalytic activity">
    <reaction evidence="2">
        <text>a 3'-end 2',3'-cyclophospho-ribonucleotide-RNA + H2O = a 3'-end 2'-phospho-ribonucleotide-RNA + H(+)</text>
        <dbReference type="Rhea" id="RHEA:11828"/>
        <dbReference type="Rhea" id="RHEA-COMP:10464"/>
        <dbReference type="Rhea" id="RHEA-COMP:17353"/>
        <dbReference type="ChEBI" id="CHEBI:15377"/>
        <dbReference type="ChEBI" id="CHEBI:15378"/>
        <dbReference type="ChEBI" id="CHEBI:83064"/>
        <dbReference type="ChEBI" id="CHEBI:173113"/>
        <dbReference type="EC" id="3.1.4.58"/>
    </reaction>
</comment>
<dbReference type="GO" id="GO:0016874">
    <property type="term" value="F:ligase activity"/>
    <property type="evidence" value="ECO:0007669"/>
    <property type="project" value="UniProtKB-KW"/>
</dbReference>
<dbReference type="InterPro" id="IPR009097">
    <property type="entry name" value="Cyclic_Pdiesterase"/>
</dbReference>
<reference evidence="4 5" key="1">
    <citation type="submission" date="2016-11" db="EMBL/GenBank/DDBJ databases">
        <authorList>
            <person name="Jaros S."/>
            <person name="Januszkiewicz K."/>
            <person name="Wedrychowicz H."/>
        </authorList>
    </citation>
    <scope>NUCLEOTIDE SEQUENCE [LARGE SCALE GENOMIC DNA]</scope>
    <source>
        <strain evidence="4 5">DSM 14828</strain>
    </source>
</reference>
<feature type="active site" description="Proton acceptor" evidence="2">
    <location>
        <position position="130"/>
    </location>
</feature>
<dbReference type="EC" id="3.1.4.58" evidence="2"/>
<dbReference type="SUPFAM" id="SSF55144">
    <property type="entry name" value="LigT-like"/>
    <property type="match status" value="1"/>
</dbReference>
<dbReference type="PANTHER" id="PTHR35561">
    <property type="entry name" value="RNA 2',3'-CYCLIC PHOSPHODIESTERASE"/>
    <property type="match status" value="1"/>
</dbReference>
<dbReference type="AlphaFoldDB" id="A0A1M4Z9X7"/>
<dbReference type="OrthoDB" id="9789350at2"/>
<keyword evidence="5" id="KW-1185">Reference proteome</keyword>
<sequence length="188" mass="22006">MKKVRLFVGIEIDKILKSQISASQDELKKHVIKGKWKDPLNIHITLKYLGPVPIDRIETIGRELERLCSRIHSFSLRLGDIGFFYKAERIKVMWLGVRGDLVQLNDLYSGVENSMEKLGFERENRDFKPHVTLAQNIDFNDDGPIKLDFIKKSDFEIIHVKEICIFESVNIDGKLEYKIIRKYPFKNQ</sequence>
<dbReference type="HAMAP" id="MF_01940">
    <property type="entry name" value="RNA_CPDase"/>
    <property type="match status" value="1"/>
</dbReference>
<dbReference type="GO" id="GO:0004113">
    <property type="term" value="F:2',3'-cyclic-nucleotide 3'-phosphodiesterase activity"/>
    <property type="evidence" value="ECO:0007669"/>
    <property type="project" value="InterPro"/>
</dbReference>
<dbReference type="STRING" id="1120975.SAMN02746064_01978"/>
<evidence type="ECO:0000256" key="1">
    <source>
        <dbReference type="ARBA" id="ARBA00022801"/>
    </source>
</evidence>
<feature type="domain" description="Phosphoesterase HXTX" evidence="3">
    <location>
        <begin position="103"/>
        <end position="169"/>
    </location>
</feature>
<comment type="similarity">
    <text evidence="2">Belongs to the 2H phosphoesterase superfamily. ThpR family.</text>
</comment>
<dbReference type="Gene3D" id="3.90.1140.10">
    <property type="entry name" value="Cyclic phosphodiesterase"/>
    <property type="match status" value="1"/>
</dbReference>
<feature type="active site" description="Proton donor" evidence="2">
    <location>
        <position position="43"/>
    </location>
</feature>